<dbReference type="SUPFAM" id="SSF50974">
    <property type="entry name" value="Nitrous oxide reductase, N-terminal domain"/>
    <property type="match status" value="1"/>
</dbReference>
<proteinExistence type="inferred from homology"/>
<accession>A0A427YHF1</accession>
<dbReference type="PANTHER" id="PTHR30344">
    <property type="entry name" value="6-PHOSPHOGLUCONOLACTONASE-RELATED"/>
    <property type="match status" value="1"/>
</dbReference>
<dbReference type="AlphaFoldDB" id="A0A427YHF1"/>
<dbReference type="OrthoDB" id="9972196at2759"/>
<dbReference type="PANTHER" id="PTHR30344:SF1">
    <property type="entry name" value="6-PHOSPHOGLUCONOLACTONASE"/>
    <property type="match status" value="1"/>
</dbReference>
<feature type="compositionally biased region" description="Polar residues" evidence="2">
    <location>
        <begin position="341"/>
        <end position="350"/>
    </location>
</feature>
<evidence type="ECO:0000313" key="4">
    <source>
        <dbReference type="Proteomes" id="UP000279259"/>
    </source>
</evidence>
<dbReference type="Gene3D" id="2.130.10.10">
    <property type="entry name" value="YVTN repeat-like/Quinoprotein amine dehydrogenase"/>
    <property type="match status" value="1"/>
</dbReference>
<evidence type="ECO:0000256" key="2">
    <source>
        <dbReference type="SAM" id="MobiDB-lite"/>
    </source>
</evidence>
<dbReference type="GO" id="GO:0017057">
    <property type="term" value="F:6-phosphogluconolactonase activity"/>
    <property type="evidence" value="ECO:0007669"/>
    <property type="project" value="TreeGrafter"/>
</dbReference>
<dbReference type="InterPro" id="IPR050282">
    <property type="entry name" value="Cycloisomerase_2"/>
</dbReference>
<comment type="caution">
    <text evidence="3">The sequence shown here is derived from an EMBL/GenBank/DDBJ whole genome shotgun (WGS) entry which is preliminary data.</text>
</comment>
<sequence length="363" mass="40516">MALHRNLRRLLSSPRASSGTAVRVLLLLLVASALTLTFGRNHGLLQFRRRAPRRHHLLLSTPDDKSEPFRLVTIDNGNITDVKFVPLEHRREEQAWLFNTHIVRHPDPHRSDEYFVAQEVDDGQILRLKLVDDHDEIIDRPNRPRLEVVQAEFTKGASPAYALVTRDRKALLCAHYMSPRVSALQVEPLKRLSTLELPIPRHVESHPHQVVQHPRLANRFYVPDLGANKVHEIVLGEAGLAYRGSVDVDPSCVGPRHAVFDSKSDTFLLACQTSSSLLAIPVTKDGALSPSLAPAVSTLTDQILSSESQSQRADHYAVSAILLVPDQDLLFVANRQMNPLMTRTIPSPSSARPLPRDQSDTST</sequence>
<name>A0A427YHF1_9TREE</name>
<organism evidence="3 4">
    <name type="scientific">Saitozyma podzolica</name>
    <dbReference type="NCBI Taxonomy" id="1890683"/>
    <lineage>
        <taxon>Eukaryota</taxon>
        <taxon>Fungi</taxon>
        <taxon>Dikarya</taxon>
        <taxon>Basidiomycota</taxon>
        <taxon>Agaricomycotina</taxon>
        <taxon>Tremellomycetes</taxon>
        <taxon>Tremellales</taxon>
        <taxon>Trimorphomycetaceae</taxon>
        <taxon>Saitozyma</taxon>
    </lineage>
</organism>
<dbReference type="EMBL" id="RSCD01000010">
    <property type="protein sequence ID" value="RSH90500.1"/>
    <property type="molecule type" value="Genomic_DNA"/>
</dbReference>
<gene>
    <name evidence="3" type="ORF">EHS25_001105</name>
</gene>
<dbReference type="Proteomes" id="UP000279259">
    <property type="component" value="Unassembled WGS sequence"/>
</dbReference>
<dbReference type="InterPro" id="IPR019405">
    <property type="entry name" value="Lactonase_7-beta_prop"/>
</dbReference>
<feature type="region of interest" description="Disordered" evidence="2">
    <location>
        <begin position="341"/>
        <end position="363"/>
    </location>
</feature>
<dbReference type="InterPro" id="IPR015943">
    <property type="entry name" value="WD40/YVTN_repeat-like_dom_sf"/>
</dbReference>
<keyword evidence="4" id="KW-1185">Reference proteome</keyword>
<evidence type="ECO:0000313" key="3">
    <source>
        <dbReference type="EMBL" id="RSH90500.1"/>
    </source>
</evidence>
<feature type="compositionally biased region" description="Basic and acidic residues" evidence="2">
    <location>
        <begin position="354"/>
        <end position="363"/>
    </location>
</feature>
<comment type="similarity">
    <text evidence="1">Belongs to the cycloisomerase 2 family.</text>
</comment>
<dbReference type="InterPro" id="IPR011045">
    <property type="entry name" value="N2O_reductase_N"/>
</dbReference>
<dbReference type="Pfam" id="PF10282">
    <property type="entry name" value="Lactonase"/>
    <property type="match status" value="1"/>
</dbReference>
<evidence type="ECO:0000256" key="1">
    <source>
        <dbReference type="ARBA" id="ARBA00005564"/>
    </source>
</evidence>
<protein>
    <submittedName>
        <fullName evidence="3">Uncharacterized protein</fullName>
    </submittedName>
</protein>
<reference evidence="3 4" key="1">
    <citation type="submission" date="2018-11" db="EMBL/GenBank/DDBJ databases">
        <title>Genome sequence of Saitozyma podzolica DSM 27192.</title>
        <authorList>
            <person name="Aliyu H."/>
            <person name="Gorte O."/>
            <person name="Ochsenreither K."/>
        </authorList>
    </citation>
    <scope>NUCLEOTIDE SEQUENCE [LARGE SCALE GENOMIC DNA]</scope>
    <source>
        <strain evidence="3 4">DSM 27192</strain>
    </source>
</reference>